<comment type="caution">
    <text evidence="12">The sequence shown here is derived from an EMBL/GenBank/DDBJ whole genome shotgun (WGS) entry which is preliminary data.</text>
</comment>
<dbReference type="InterPro" id="IPR041609">
    <property type="entry name" value="PurL_linker"/>
</dbReference>
<feature type="domain" description="PurM-like N-terminal" evidence="9">
    <location>
        <begin position="601"/>
        <end position="700"/>
    </location>
</feature>
<reference evidence="12 13" key="1">
    <citation type="journal article" date="2016" name="Nat. Commun.">
        <title>Thousands of microbial genomes shed light on interconnected biogeochemical processes in an aquifer system.</title>
        <authorList>
            <person name="Anantharaman K."/>
            <person name="Brown C.T."/>
            <person name="Hug L.A."/>
            <person name="Sharon I."/>
            <person name="Castelle C.J."/>
            <person name="Probst A.J."/>
            <person name="Thomas B.C."/>
            <person name="Singh A."/>
            <person name="Wilkins M.J."/>
            <person name="Karaoz U."/>
            <person name="Brodie E.L."/>
            <person name="Williams K.H."/>
            <person name="Hubbard S.S."/>
            <person name="Banfield J.F."/>
        </authorList>
    </citation>
    <scope>NUCLEOTIDE SEQUENCE [LARGE SCALE GENOMIC DNA]</scope>
</reference>
<dbReference type="PANTHER" id="PTHR43555">
    <property type="entry name" value="PHOSPHORIBOSYLFORMYLGLYCINAMIDINE SYNTHASE SUBUNIT PURL"/>
    <property type="match status" value="1"/>
</dbReference>
<dbReference type="GO" id="GO:0005737">
    <property type="term" value="C:cytoplasm"/>
    <property type="evidence" value="ECO:0007669"/>
    <property type="project" value="UniProtKB-SubCell"/>
</dbReference>
<organism evidence="12 13">
    <name type="scientific">Candidatus Daviesbacteria bacterium RIFCSPLOWO2_01_FULL_39_12</name>
    <dbReference type="NCBI Taxonomy" id="1797785"/>
    <lineage>
        <taxon>Bacteria</taxon>
        <taxon>Candidatus Daviesiibacteriota</taxon>
    </lineage>
</organism>
<keyword evidence="6 8" id="KW-0067">ATP-binding</keyword>
<evidence type="ECO:0000313" key="12">
    <source>
        <dbReference type="EMBL" id="OGE44388.1"/>
    </source>
</evidence>
<keyword evidence="1 8" id="KW-0963">Cytoplasm</keyword>
<dbReference type="Gene3D" id="3.30.1330.10">
    <property type="entry name" value="PurM-like, N-terminal domain"/>
    <property type="match status" value="2"/>
</dbReference>
<dbReference type="SUPFAM" id="SSF56042">
    <property type="entry name" value="PurM C-terminal domain-like"/>
    <property type="match status" value="2"/>
</dbReference>
<dbReference type="InterPro" id="IPR036921">
    <property type="entry name" value="PurM-like_N_sf"/>
</dbReference>
<keyword evidence="3 8" id="KW-0479">Metal-binding</keyword>
<feature type="domain" description="PurM-like N-terminal" evidence="9">
    <location>
        <begin position="220"/>
        <end position="344"/>
    </location>
</feature>
<dbReference type="CDD" id="cd02203">
    <property type="entry name" value="PurL_repeat1"/>
    <property type="match status" value="1"/>
</dbReference>
<keyword evidence="7 8" id="KW-0460">Magnesium</keyword>
<dbReference type="AlphaFoldDB" id="A0A1F5KTX8"/>
<evidence type="ECO:0000259" key="9">
    <source>
        <dbReference type="Pfam" id="PF00586"/>
    </source>
</evidence>
<comment type="similarity">
    <text evidence="8">Belongs to the FGAMS family.</text>
</comment>
<dbReference type="Pfam" id="PF02769">
    <property type="entry name" value="AIRS_C"/>
    <property type="match status" value="2"/>
</dbReference>
<feature type="domain" description="PurM-like C-terminal" evidence="10">
    <location>
        <begin position="356"/>
        <end position="509"/>
    </location>
</feature>
<comment type="subunit">
    <text evidence="8">Monomer. Part of the FGAM synthase complex composed of 1 PurL, 1 PurQ and 2 PurS subunits.</text>
</comment>
<feature type="binding site" evidence="8">
    <location>
        <position position="261"/>
    </location>
    <ligand>
        <name>substrate</name>
    </ligand>
</feature>
<evidence type="ECO:0000256" key="5">
    <source>
        <dbReference type="ARBA" id="ARBA00022755"/>
    </source>
</evidence>
<comment type="subcellular location">
    <subcellularLocation>
        <location evidence="8">Cytoplasm</location>
    </subcellularLocation>
</comment>
<dbReference type="Proteomes" id="UP000178565">
    <property type="component" value="Unassembled WGS sequence"/>
</dbReference>
<dbReference type="Gene3D" id="3.90.650.10">
    <property type="entry name" value="PurM-like C-terminal domain"/>
    <property type="match status" value="2"/>
</dbReference>
<keyword evidence="5 8" id="KW-0658">Purine biosynthesis</keyword>
<feature type="binding site" evidence="8">
    <location>
        <position position="699"/>
    </location>
    <ligand>
        <name>substrate</name>
    </ligand>
</feature>
<dbReference type="UniPathway" id="UPA00074">
    <property type="reaction ID" value="UER00128"/>
</dbReference>
<feature type="binding site" evidence="8">
    <location>
        <position position="238"/>
    </location>
    <ligand>
        <name>Mg(2+)</name>
        <dbReference type="ChEBI" id="CHEBI:18420"/>
        <label>1</label>
    </ligand>
</feature>
<comment type="function">
    <text evidence="8">Part of the phosphoribosylformylglycinamidine synthase complex involved in the purines biosynthetic pathway. Catalyzes the ATP-dependent conversion of formylglycinamide ribonucleotide (FGAR) and glutamine to yield formylglycinamidine ribonucleotide (FGAM) and glutamate. The FGAM synthase complex is composed of three subunits. PurQ produces an ammonia molecule by converting glutamine to glutamate. PurL transfers the ammonia molecule to FGAR to form FGAM in an ATP-dependent manner. PurS interacts with PurQ and PurL and is thought to assist in the transfer of the ammonia molecule from PurQ to PurL.</text>
</comment>
<accession>A0A1F5KTX8</accession>
<dbReference type="SUPFAM" id="SSF55326">
    <property type="entry name" value="PurM N-terminal domain-like"/>
    <property type="match status" value="2"/>
</dbReference>
<feature type="binding site" evidence="8">
    <location>
        <begin position="466"/>
        <end position="468"/>
    </location>
    <ligand>
        <name>substrate</name>
    </ligand>
</feature>
<name>A0A1F5KTX8_9BACT</name>
<evidence type="ECO:0000259" key="11">
    <source>
        <dbReference type="Pfam" id="PF18072"/>
    </source>
</evidence>
<feature type="binding site" evidence="8">
    <location>
        <position position="660"/>
    </location>
    <ligand>
        <name>ATP</name>
        <dbReference type="ChEBI" id="CHEBI:30616"/>
    </ligand>
</feature>
<evidence type="ECO:0000259" key="10">
    <source>
        <dbReference type="Pfam" id="PF02769"/>
    </source>
</evidence>
<evidence type="ECO:0000256" key="3">
    <source>
        <dbReference type="ARBA" id="ARBA00022723"/>
    </source>
</evidence>
<dbReference type="InterPro" id="IPR036676">
    <property type="entry name" value="PurM-like_C_sf"/>
</dbReference>
<comment type="catalytic activity">
    <reaction evidence="8">
        <text>N(2)-formyl-N(1)-(5-phospho-beta-D-ribosyl)glycinamide + L-glutamine + ATP + H2O = 2-formamido-N(1)-(5-O-phospho-beta-D-ribosyl)acetamidine + L-glutamate + ADP + phosphate + H(+)</text>
        <dbReference type="Rhea" id="RHEA:17129"/>
        <dbReference type="ChEBI" id="CHEBI:15377"/>
        <dbReference type="ChEBI" id="CHEBI:15378"/>
        <dbReference type="ChEBI" id="CHEBI:29985"/>
        <dbReference type="ChEBI" id="CHEBI:30616"/>
        <dbReference type="ChEBI" id="CHEBI:43474"/>
        <dbReference type="ChEBI" id="CHEBI:58359"/>
        <dbReference type="ChEBI" id="CHEBI:147286"/>
        <dbReference type="ChEBI" id="CHEBI:147287"/>
        <dbReference type="ChEBI" id="CHEBI:456216"/>
        <dbReference type="EC" id="6.3.5.3"/>
    </reaction>
</comment>
<sequence length="892" mass="98584">MIQTIRVRTNKNPTARVYRLEGITEKQAKILAEKLFRENVNQTYTINKPIFPNAIEIAYKMGVMNPEVASIIKAARDLKVNLIACDSSREYLNKAPIFNPLTEHIVKKEPTTLLIKEKAGKTAVIPIREMGDKELLSLSKDKLFLNLDEMKTIQKYFQKIRRDPTDLELETLAQTWSEHCAHKTFKAKLIIDGKSKAPLIERIKKEALKHKKNVVSAFVDNAGVMDFYDGWAINGKAETHNAPSAIEPYGGAMTGSGGVFRDVVATGQGAKCVVSTDIFCLAPPGMDKNKLPSGTLPPDYILKRVVSAVRDYGNRVGIPTNNGSFHFHEDFRAKPIVLVGSYGILPKTKAKKGKPKVGDVGVVIGGRIGRDGIHGATFSSGEMSERTMKVNATAVQIGNAIEEKRVFDAILEARDQDLIRAVQDLGAGGFSSAIGEMGEKTGVAVHLEKAPLKYQGLSPWEIWVSESQERMLIILPPKNLKKFLEICKKYNVEATEIVEFDGSRKLQVYFNKKQVGDLEMTFLHGGLPQRVMRATYVKVTSPSRLHLNIPKTKKRWINHLEKILSHGNINSKEPILRMYDHNVQGTNALHPFTGVGMDGPNDAAVIRPLLDKPYGLVVAHGLNPVFTMMDPYWGSIWAGAEAISNYVAVGGDYKNASLINNYIWPFPDEEWLGKLDRCVDAVCNFMKALKIPVISGKDSLSATYRGSNGFVLHSPPTLCISAFGRIPDVRKTVSSDLKNIGSTIVLVGQEAHLRGEAKTLPGSHLGGVPRVDLKMLPRVLEKMHKAIISGKVLACHDVSEGGLIITIFEMCVGGNCGVEIKVDGKRLLSETAGCFIVEVENEKMAKRLFKGIPYKILGKTIKDEKLIVEDLFTADVNKLQKAWQKPMKEVFG</sequence>
<evidence type="ECO:0000313" key="13">
    <source>
        <dbReference type="Proteomes" id="UP000178565"/>
    </source>
</evidence>
<evidence type="ECO:0000256" key="2">
    <source>
        <dbReference type="ARBA" id="ARBA00022598"/>
    </source>
</evidence>
<dbReference type="GO" id="GO:0005524">
    <property type="term" value="F:ATP binding"/>
    <property type="evidence" value="ECO:0007669"/>
    <property type="project" value="UniProtKB-UniRule"/>
</dbReference>
<dbReference type="EC" id="6.3.5.3" evidence="8"/>
<evidence type="ECO:0000256" key="7">
    <source>
        <dbReference type="ARBA" id="ARBA00022842"/>
    </source>
</evidence>
<dbReference type="Pfam" id="PF00586">
    <property type="entry name" value="AIRS"/>
    <property type="match status" value="2"/>
</dbReference>
<dbReference type="Gene3D" id="1.10.8.750">
    <property type="entry name" value="Phosphoribosylformylglycinamidine synthase, linker domain"/>
    <property type="match status" value="1"/>
</dbReference>
<dbReference type="InterPro" id="IPR010074">
    <property type="entry name" value="PRibForGlyAmidine_synth_PurL"/>
</dbReference>
<keyword evidence="2 8" id="KW-0436">Ligase</keyword>
<dbReference type="PANTHER" id="PTHR43555:SF1">
    <property type="entry name" value="PHOSPHORIBOSYLFORMYLGLYCINAMIDINE SYNTHASE SUBUNIT PURL"/>
    <property type="match status" value="1"/>
</dbReference>
<dbReference type="GO" id="GO:0006189">
    <property type="term" value="P:'de novo' IMP biosynthetic process"/>
    <property type="evidence" value="ECO:0007669"/>
    <property type="project" value="UniProtKB-UniRule"/>
</dbReference>
<feature type="domain" description="Phosphoribosylformylglycinamidine synthase linker" evidence="11">
    <location>
        <begin position="140"/>
        <end position="183"/>
    </location>
</feature>
<feature type="active site" evidence="8">
    <location>
        <position position="179"/>
    </location>
</feature>
<proteinExistence type="inferred from homology"/>
<evidence type="ECO:0000256" key="8">
    <source>
        <dbReference type="HAMAP-Rule" id="MF_00420"/>
    </source>
</evidence>
<dbReference type="GO" id="GO:0004642">
    <property type="term" value="F:phosphoribosylformylglycinamidine synthase activity"/>
    <property type="evidence" value="ECO:0007669"/>
    <property type="project" value="UniProtKB-UniRule"/>
</dbReference>
<dbReference type="GO" id="GO:0000287">
    <property type="term" value="F:magnesium ion binding"/>
    <property type="evidence" value="ECO:0007669"/>
    <property type="project" value="UniProtKB-UniRule"/>
</dbReference>
<dbReference type="Pfam" id="PF18072">
    <property type="entry name" value="FGAR-AT_linker"/>
    <property type="match status" value="1"/>
</dbReference>
<keyword evidence="4 8" id="KW-0547">Nucleotide-binding</keyword>
<gene>
    <name evidence="8" type="primary">purL</name>
    <name evidence="12" type="ORF">A3B45_03885</name>
</gene>
<evidence type="ECO:0000256" key="1">
    <source>
        <dbReference type="ARBA" id="ARBA00022490"/>
    </source>
</evidence>
<dbReference type="InterPro" id="IPR010918">
    <property type="entry name" value="PurM-like_C_dom"/>
</dbReference>
<feature type="binding site" evidence="8">
    <location>
        <position position="236"/>
    </location>
    <ligand>
        <name>ATP</name>
        <dbReference type="ChEBI" id="CHEBI:30616"/>
    </ligand>
</feature>
<dbReference type="CDD" id="cd02204">
    <property type="entry name" value="PurL_repeat2"/>
    <property type="match status" value="1"/>
</dbReference>
<evidence type="ECO:0000256" key="6">
    <source>
        <dbReference type="ARBA" id="ARBA00022840"/>
    </source>
</evidence>
<feature type="binding site" evidence="8">
    <location>
        <position position="696"/>
    </location>
    <ligand>
        <name>ATP</name>
        <dbReference type="ChEBI" id="CHEBI:30616"/>
    </ligand>
</feature>
<feature type="binding site" evidence="8">
    <location>
        <position position="424"/>
    </location>
    <ligand>
        <name>Mg(2+)</name>
        <dbReference type="ChEBI" id="CHEBI:18420"/>
        <label>2</label>
    </ligand>
</feature>
<feature type="binding site" evidence="8">
    <location>
        <position position="262"/>
    </location>
    <ligand>
        <name>Mg(2+)</name>
        <dbReference type="ChEBI" id="CHEBI:18420"/>
        <label>2</label>
    </ligand>
</feature>
<dbReference type="InterPro" id="IPR016188">
    <property type="entry name" value="PurM-like_N"/>
</dbReference>
<dbReference type="HAMAP" id="MF_00420">
    <property type="entry name" value="PurL_2"/>
    <property type="match status" value="1"/>
</dbReference>
<comment type="pathway">
    <text evidence="8">Purine metabolism; IMP biosynthesis via de novo pathway; 5-amino-1-(5-phospho-D-ribosyl)imidazole from N(2)-formyl-N(1)-(5-phospho-D-ribosyl)glycinamide: step 1/2.</text>
</comment>
<feature type="active site" description="Proton acceptor" evidence="8">
    <location>
        <position position="240"/>
    </location>
</feature>
<feature type="domain" description="PurM-like C-terminal" evidence="10">
    <location>
        <begin position="754"/>
        <end position="868"/>
    </location>
</feature>
<protein>
    <recommendedName>
        <fullName evidence="8">Phosphoribosylformylglycinamidine synthase subunit PurL</fullName>
        <shortName evidence="8">FGAM synthase</shortName>
        <ecNumber evidence="8">6.3.5.3</ecNumber>
    </recommendedName>
    <alternativeName>
        <fullName evidence="8">Formylglycinamide ribonucleotide amidotransferase subunit II</fullName>
        <shortName evidence="8">FGAR amidotransferase II</shortName>
        <shortName evidence="8">FGAR-AT II</shortName>
    </alternativeName>
    <alternativeName>
        <fullName evidence="8">Glutamine amidotransferase PurL</fullName>
    </alternativeName>
    <alternativeName>
        <fullName evidence="8">Phosphoribosylformylglycinamidine synthase subunit II</fullName>
    </alternativeName>
</protein>
<dbReference type="STRING" id="1797785.A3B45_03885"/>
<dbReference type="EMBL" id="MFDM01000003">
    <property type="protein sequence ID" value="OGE44388.1"/>
    <property type="molecule type" value="Genomic_DNA"/>
</dbReference>
<feature type="binding site" evidence="8">
    <location>
        <position position="396"/>
    </location>
    <ligand>
        <name>substrate</name>
    </ligand>
</feature>
<comment type="caution">
    <text evidence="8">Lacks conserved residue(s) required for the propagation of feature annotation.</text>
</comment>
<evidence type="ECO:0000256" key="4">
    <source>
        <dbReference type="ARBA" id="ARBA00022741"/>
    </source>
</evidence>